<dbReference type="Proteomes" id="UP001556040">
    <property type="component" value="Unassembled WGS sequence"/>
</dbReference>
<sequence>MFDWRNIFRGMAMGTSDLIPGVSGGTIAVLLGIYDQFINAISGMTTKEWKKHVPFLLTIGLGMASALLLFSHVVEWLLNEYPQPTNFFFIGLIAGILPYLLKEANEKGTFKPKHFILFVVGAILVAIIGFFTPEESGKLIETLTLQSSGVLFVAGALASMALLLPGVSGSLILMIFGVYDTAINSLTTLNLPIILLIVAGIGTGFILSSKGIKYLLNQHPLVMYALILGLVFGSLFVVYPGLTLAFNNVLLSVIALLFGLFIATYLGKKG</sequence>
<dbReference type="InterPro" id="IPR007163">
    <property type="entry name" value="VCA0040-like"/>
</dbReference>
<keyword evidence="1" id="KW-1133">Transmembrane helix</keyword>
<protein>
    <submittedName>
        <fullName evidence="2">DUF368 domain-containing protein</fullName>
    </submittedName>
</protein>
<organism evidence="2 3">
    <name type="scientific">Jeotgalibacillus marinus</name>
    <dbReference type="NCBI Taxonomy" id="86667"/>
    <lineage>
        <taxon>Bacteria</taxon>
        <taxon>Bacillati</taxon>
        <taxon>Bacillota</taxon>
        <taxon>Bacilli</taxon>
        <taxon>Bacillales</taxon>
        <taxon>Caryophanaceae</taxon>
        <taxon>Jeotgalibacillus</taxon>
    </lineage>
</organism>
<dbReference type="PANTHER" id="PTHR37308:SF1">
    <property type="entry name" value="POLYPRENYL-PHOSPHATE TRANSPORTER"/>
    <property type="match status" value="1"/>
</dbReference>
<keyword evidence="1" id="KW-0812">Transmembrane</keyword>
<feature type="transmembrane region" description="Helical" evidence="1">
    <location>
        <begin position="151"/>
        <end position="179"/>
    </location>
</feature>
<evidence type="ECO:0000313" key="3">
    <source>
        <dbReference type="Proteomes" id="UP001556040"/>
    </source>
</evidence>
<proteinExistence type="predicted"/>
<dbReference type="EMBL" id="JBFMIA010000009">
    <property type="protein sequence ID" value="MEW9502299.1"/>
    <property type="molecule type" value="Genomic_DNA"/>
</dbReference>
<reference evidence="2 3" key="1">
    <citation type="journal article" date="1979" name="Int. J. Syst. Evol. Microbiol.">
        <title>Bacillus globisporus subsp. marinus subsp. nov.</title>
        <authorList>
            <person name="Liu H."/>
        </authorList>
    </citation>
    <scope>NUCLEOTIDE SEQUENCE [LARGE SCALE GENOMIC DNA]</scope>
    <source>
        <strain evidence="2 3">DSM 1297</strain>
    </source>
</reference>
<feature type="transmembrane region" description="Helical" evidence="1">
    <location>
        <begin position="221"/>
        <end position="242"/>
    </location>
</feature>
<keyword evidence="3" id="KW-1185">Reference proteome</keyword>
<feature type="transmembrane region" description="Helical" evidence="1">
    <location>
        <begin position="249"/>
        <end position="267"/>
    </location>
</feature>
<evidence type="ECO:0000256" key="1">
    <source>
        <dbReference type="SAM" id="Phobius"/>
    </source>
</evidence>
<feature type="transmembrane region" description="Helical" evidence="1">
    <location>
        <begin position="114"/>
        <end position="131"/>
    </location>
</feature>
<evidence type="ECO:0000313" key="2">
    <source>
        <dbReference type="EMBL" id="MEW9502299.1"/>
    </source>
</evidence>
<keyword evidence="1" id="KW-0472">Membrane</keyword>
<feature type="transmembrane region" description="Helical" evidence="1">
    <location>
        <begin position="191"/>
        <end position="209"/>
    </location>
</feature>
<name>A0ABV3Q4T5_9BACL</name>
<gene>
    <name evidence="2" type="ORF">AB1471_10885</name>
</gene>
<dbReference type="Pfam" id="PF04018">
    <property type="entry name" value="VCA0040-like"/>
    <property type="match status" value="1"/>
</dbReference>
<feature type="transmembrane region" description="Helical" evidence="1">
    <location>
        <begin position="55"/>
        <end position="74"/>
    </location>
</feature>
<dbReference type="RefSeq" id="WP_367779792.1">
    <property type="nucleotide sequence ID" value="NZ_JBFMIA010000009.1"/>
</dbReference>
<feature type="transmembrane region" description="Helical" evidence="1">
    <location>
        <begin position="86"/>
        <end position="102"/>
    </location>
</feature>
<comment type="caution">
    <text evidence="2">The sequence shown here is derived from an EMBL/GenBank/DDBJ whole genome shotgun (WGS) entry which is preliminary data.</text>
</comment>
<feature type="transmembrane region" description="Helical" evidence="1">
    <location>
        <begin position="12"/>
        <end position="34"/>
    </location>
</feature>
<accession>A0ABV3Q4T5</accession>
<dbReference type="PANTHER" id="PTHR37308">
    <property type="entry name" value="INTEGRAL MEMBRANE PROTEIN"/>
    <property type="match status" value="1"/>
</dbReference>